<evidence type="ECO:0000313" key="1">
    <source>
        <dbReference type="EMBL" id="MBB4949622.1"/>
    </source>
</evidence>
<comment type="caution">
    <text evidence="1">The sequence shown here is derived from an EMBL/GenBank/DDBJ whole genome shotgun (WGS) entry which is preliminary data.</text>
</comment>
<reference evidence="1 2" key="1">
    <citation type="submission" date="2020-08" db="EMBL/GenBank/DDBJ databases">
        <title>Sequencing the genomes of 1000 actinobacteria strains.</title>
        <authorList>
            <person name="Klenk H.-P."/>
        </authorList>
    </citation>
    <scope>NUCLEOTIDE SEQUENCE [LARGE SCALE GENOMIC DNA]</scope>
    <source>
        <strain evidence="1 2">DSM 44786</strain>
    </source>
</reference>
<gene>
    <name evidence="1" type="ORF">F4556_005157</name>
</gene>
<organism evidence="1 2">
    <name type="scientific">Kitasatospora gansuensis</name>
    <dbReference type="NCBI Taxonomy" id="258050"/>
    <lineage>
        <taxon>Bacteria</taxon>
        <taxon>Bacillati</taxon>
        <taxon>Actinomycetota</taxon>
        <taxon>Actinomycetes</taxon>
        <taxon>Kitasatosporales</taxon>
        <taxon>Streptomycetaceae</taxon>
        <taxon>Kitasatospora</taxon>
    </lineage>
</organism>
<sequence>MASFVRRDGKYSLTYASEGREHTIVISYST</sequence>
<name>A0A7W7SFV7_9ACTN</name>
<evidence type="ECO:0000313" key="2">
    <source>
        <dbReference type="Proteomes" id="UP000573327"/>
    </source>
</evidence>
<proteinExistence type="predicted"/>
<protein>
    <submittedName>
        <fullName evidence="1">Uncharacterized protein</fullName>
    </submittedName>
</protein>
<accession>A0A7W7SFV7</accession>
<dbReference type="EMBL" id="JACHJR010000001">
    <property type="protein sequence ID" value="MBB4949622.1"/>
    <property type="molecule type" value="Genomic_DNA"/>
</dbReference>
<keyword evidence="2" id="KW-1185">Reference proteome</keyword>
<dbReference type="Proteomes" id="UP000573327">
    <property type="component" value="Unassembled WGS sequence"/>
</dbReference>
<dbReference type="AlphaFoldDB" id="A0A7W7SFV7"/>